<feature type="compositionally biased region" description="Low complexity" evidence="1">
    <location>
        <begin position="53"/>
        <end position="88"/>
    </location>
</feature>
<accession>A0A1V3WZR3</accession>
<dbReference type="EC" id="2.7.7.7" evidence="2"/>
<gene>
    <name evidence="2" type="primary">dnaQ</name>
    <name evidence="2" type="ORF">BZL30_5851</name>
</gene>
<dbReference type="Proteomes" id="UP000189229">
    <property type="component" value="Unassembled WGS sequence"/>
</dbReference>
<protein>
    <submittedName>
        <fullName evidence="2">DNA polymerase III epsilon subunit domain protein</fullName>
        <ecNumber evidence="2">2.7.7.7</ecNumber>
    </submittedName>
</protein>
<proteinExistence type="predicted"/>
<evidence type="ECO:0000313" key="2">
    <source>
        <dbReference type="EMBL" id="OOK72409.1"/>
    </source>
</evidence>
<evidence type="ECO:0000256" key="1">
    <source>
        <dbReference type="SAM" id="MobiDB-lite"/>
    </source>
</evidence>
<dbReference type="GO" id="GO:0003887">
    <property type="term" value="F:DNA-directed DNA polymerase activity"/>
    <property type="evidence" value="ECO:0007669"/>
    <property type="project" value="UniProtKB-EC"/>
</dbReference>
<keyword evidence="2" id="KW-0548">Nucleotidyltransferase</keyword>
<organism evidence="2 3">
    <name type="scientific">Mycobacterium kansasii</name>
    <dbReference type="NCBI Taxonomy" id="1768"/>
    <lineage>
        <taxon>Bacteria</taxon>
        <taxon>Bacillati</taxon>
        <taxon>Actinomycetota</taxon>
        <taxon>Actinomycetes</taxon>
        <taxon>Mycobacteriales</taxon>
        <taxon>Mycobacteriaceae</taxon>
        <taxon>Mycobacterium</taxon>
    </lineage>
</organism>
<keyword evidence="2" id="KW-0808">Transferase</keyword>
<sequence>MPLPNVTAMGASGGTQLSLAGLDPLAFPGLDPAGAPADELPLRETTFVVVDLETTGGRTTGTEAARRTPSPRSGRSRCAVGPSSPSSPRWWTRSAASRPRSCS</sequence>
<dbReference type="EMBL" id="MVBM01000005">
    <property type="protein sequence ID" value="OOK72409.1"/>
    <property type="molecule type" value="Genomic_DNA"/>
</dbReference>
<reference evidence="2 3" key="1">
    <citation type="submission" date="2017-02" db="EMBL/GenBank/DDBJ databases">
        <title>Complete genome sequences of Mycobacterium kansasii strains isolated from rhesus macaques.</title>
        <authorList>
            <person name="Panda A."/>
            <person name="Nagaraj S."/>
            <person name="Zhao X."/>
            <person name="Tettelin H."/>
            <person name="Detolla L.J."/>
        </authorList>
    </citation>
    <scope>NUCLEOTIDE SEQUENCE [LARGE SCALE GENOMIC DNA]</scope>
    <source>
        <strain evidence="2 3">11-3813</strain>
    </source>
</reference>
<dbReference type="AlphaFoldDB" id="A0A1V3WZR3"/>
<evidence type="ECO:0000313" key="3">
    <source>
        <dbReference type="Proteomes" id="UP000189229"/>
    </source>
</evidence>
<comment type="caution">
    <text evidence="2">The sequence shown here is derived from an EMBL/GenBank/DDBJ whole genome shotgun (WGS) entry which is preliminary data.</text>
</comment>
<name>A0A1V3WZR3_MYCKA</name>
<feature type="region of interest" description="Disordered" evidence="1">
    <location>
        <begin position="52"/>
        <end position="103"/>
    </location>
</feature>